<evidence type="ECO:0000256" key="5">
    <source>
        <dbReference type="ARBA" id="ARBA00022617"/>
    </source>
</evidence>
<comment type="caution">
    <text evidence="15">The sequence shown here is derived from an EMBL/GenBank/DDBJ whole genome shotgun (WGS) entry which is preliminary data.</text>
</comment>
<sequence length="161" mass="18947">KLDYYNMANFQLMERFIMESIRFFPPAINFAIRIAMADIDYGFVRIPKGMEINVPIDYIHHSEEFWERPEEFDPDRFLPGSPAKKHSTSYLAFGVGPRCCIAQRLVNITTKITLAKILHKFTVESVESQDEVKRVLKVFTMTPEEMFVKLKPRHQKMKCRI</sequence>
<gene>
    <name evidence="15" type="primary">Cyp3a41a_0</name>
    <name evidence="15" type="ORF">CEXT_557021</name>
</gene>
<feature type="binding site" description="axial binding residue" evidence="13">
    <location>
        <position position="100"/>
    </location>
    <ligand>
        <name>heme</name>
        <dbReference type="ChEBI" id="CHEBI:30413"/>
    </ligand>
    <ligandPart>
        <name>Fe</name>
        <dbReference type="ChEBI" id="CHEBI:18248"/>
    </ligandPart>
</feature>
<dbReference type="PRINTS" id="PR00463">
    <property type="entry name" value="EP450I"/>
</dbReference>
<evidence type="ECO:0000256" key="12">
    <source>
        <dbReference type="ARBA" id="ARBA00023136"/>
    </source>
</evidence>
<evidence type="ECO:0000256" key="8">
    <source>
        <dbReference type="ARBA" id="ARBA00022848"/>
    </source>
</evidence>
<keyword evidence="7" id="KW-0256">Endoplasmic reticulum</keyword>
<evidence type="ECO:0000256" key="13">
    <source>
        <dbReference type="PIRSR" id="PIRSR602401-1"/>
    </source>
</evidence>
<comment type="subcellular location">
    <subcellularLocation>
        <location evidence="3">Endoplasmic reticulum membrane</location>
        <topology evidence="3">Peripheral membrane protein</topology>
    </subcellularLocation>
    <subcellularLocation>
        <location evidence="2">Microsome membrane</location>
        <topology evidence="2">Peripheral membrane protein</topology>
    </subcellularLocation>
</comment>
<evidence type="ECO:0000256" key="10">
    <source>
        <dbReference type="ARBA" id="ARBA00023004"/>
    </source>
</evidence>
<keyword evidence="6 13" id="KW-0479">Metal-binding</keyword>
<dbReference type="InterPro" id="IPR017972">
    <property type="entry name" value="Cyt_P450_CS"/>
</dbReference>
<evidence type="ECO:0000256" key="6">
    <source>
        <dbReference type="ARBA" id="ARBA00022723"/>
    </source>
</evidence>
<comment type="similarity">
    <text evidence="4 14">Belongs to the cytochrome P450 family.</text>
</comment>
<accession>A0AAV4PE73</accession>
<dbReference type="GO" id="GO:0016705">
    <property type="term" value="F:oxidoreductase activity, acting on paired donors, with incorporation or reduction of molecular oxygen"/>
    <property type="evidence" value="ECO:0007669"/>
    <property type="project" value="InterPro"/>
</dbReference>
<dbReference type="PROSITE" id="PS00086">
    <property type="entry name" value="CYTOCHROME_P450"/>
    <property type="match status" value="1"/>
</dbReference>
<dbReference type="EMBL" id="BPLR01004527">
    <property type="protein sequence ID" value="GIX95485.1"/>
    <property type="molecule type" value="Genomic_DNA"/>
</dbReference>
<evidence type="ECO:0000256" key="9">
    <source>
        <dbReference type="ARBA" id="ARBA00023002"/>
    </source>
</evidence>
<keyword evidence="5 13" id="KW-0349">Heme</keyword>
<dbReference type="InterPro" id="IPR036396">
    <property type="entry name" value="Cyt_P450_sf"/>
</dbReference>
<dbReference type="GO" id="GO:0005506">
    <property type="term" value="F:iron ion binding"/>
    <property type="evidence" value="ECO:0007669"/>
    <property type="project" value="InterPro"/>
</dbReference>
<evidence type="ECO:0000256" key="3">
    <source>
        <dbReference type="ARBA" id="ARBA00004406"/>
    </source>
</evidence>
<keyword evidence="12" id="KW-0472">Membrane</keyword>
<comment type="cofactor">
    <cofactor evidence="1 13">
        <name>heme</name>
        <dbReference type="ChEBI" id="CHEBI:30413"/>
    </cofactor>
</comment>
<organism evidence="15 16">
    <name type="scientific">Caerostris extrusa</name>
    <name type="common">Bark spider</name>
    <name type="synonym">Caerostris bankana</name>
    <dbReference type="NCBI Taxonomy" id="172846"/>
    <lineage>
        <taxon>Eukaryota</taxon>
        <taxon>Metazoa</taxon>
        <taxon>Ecdysozoa</taxon>
        <taxon>Arthropoda</taxon>
        <taxon>Chelicerata</taxon>
        <taxon>Arachnida</taxon>
        <taxon>Araneae</taxon>
        <taxon>Araneomorphae</taxon>
        <taxon>Entelegynae</taxon>
        <taxon>Araneoidea</taxon>
        <taxon>Araneidae</taxon>
        <taxon>Caerostris</taxon>
    </lineage>
</organism>
<dbReference type="InterPro" id="IPR050476">
    <property type="entry name" value="Insect_CytP450_Detox"/>
</dbReference>
<evidence type="ECO:0000313" key="15">
    <source>
        <dbReference type="EMBL" id="GIX95485.1"/>
    </source>
</evidence>
<dbReference type="Gene3D" id="1.10.630.10">
    <property type="entry name" value="Cytochrome P450"/>
    <property type="match status" value="1"/>
</dbReference>
<name>A0AAV4PE73_CAEEX</name>
<dbReference type="InterPro" id="IPR001128">
    <property type="entry name" value="Cyt_P450"/>
</dbReference>
<keyword evidence="11 14" id="KW-0503">Monooxygenase</keyword>
<feature type="non-terminal residue" evidence="15">
    <location>
        <position position="1"/>
    </location>
</feature>
<protein>
    <submittedName>
        <fullName evidence="15">Cytochrome P450 3A41</fullName>
    </submittedName>
</protein>
<dbReference type="GO" id="GO:0004497">
    <property type="term" value="F:monooxygenase activity"/>
    <property type="evidence" value="ECO:0007669"/>
    <property type="project" value="UniProtKB-KW"/>
</dbReference>
<dbReference type="Pfam" id="PF00067">
    <property type="entry name" value="p450"/>
    <property type="match status" value="1"/>
</dbReference>
<dbReference type="GO" id="GO:0005789">
    <property type="term" value="C:endoplasmic reticulum membrane"/>
    <property type="evidence" value="ECO:0007669"/>
    <property type="project" value="UniProtKB-SubCell"/>
</dbReference>
<keyword evidence="16" id="KW-1185">Reference proteome</keyword>
<reference evidence="15 16" key="1">
    <citation type="submission" date="2021-06" db="EMBL/GenBank/DDBJ databases">
        <title>Caerostris extrusa draft genome.</title>
        <authorList>
            <person name="Kono N."/>
            <person name="Arakawa K."/>
        </authorList>
    </citation>
    <scope>NUCLEOTIDE SEQUENCE [LARGE SCALE GENOMIC DNA]</scope>
</reference>
<evidence type="ECO:0000256" key="4">
    <source>
        <dbReference type="ARBA" id="ARBA00010617"/>
    </source>
</evidence>
<evidence type="ECO:0000256" key="11">
    <source>
        <dbReference type="ARBA" id="ARBA00023033"/>
    </source>
</evidence>
<evidence type="ECO:0000256" key="14">
    <source>
        <dbReference type="RuleBase" id="RU000461"/>
    </source>
</evidence>
<keyword evidence="10 13" id="KW-0408">Iron</keyword>
<evidence type="ECO:0000256" key="7">
    <source>
        <dbReference type="ARBA" id="ARBA00022824"/>
    </source>
</evidence>
<dbReference type="SUPFAM" id="SSF48264">
    <property type="entry name" value="Cytochrome P450"/>
    <property type="match status" value="1"/>
</dbReference>
<dbReference type="PANTHER" id="PTHR24292:SF102">
    <property type="entry name" value="CYTOCHROME P450 FAMILY-RELATED"/>
    <property type="match status" value="1"/>
</dbReference>
<dbReference type="AlphaFoldDB" id="A0AAV4PE73"/>
<keyword evidence="8" id="KW-0492">Microsome</keyword>
<evidence type="ECO:0000256" key="1">
    <source>
        <dbReference type="ARBA" id="ARBA00001971"/>
    </source>
</evidence>
<dbReference type="Proteomes" id="UP001054945">
    <property type="component" value="Unassembled WGS sequence"/>
</dbReference>
<evidence type="ECO:0000256" key="2">
    <source>
        <dbReference type="ARBA" id="ARBA00004174"/>
    </source>
</evidence>
<dbReference type="InterPro" id="IPR002401">
    <property type="entry name" value="Cyt_P450_E_grp-I"/>
</dbReference>
<dbReference type="GO" id="GO:0020037">
    <property type="term" value="F:heme binding"/>
    <property type="evidence" value="ECO:0007669"/>
    <property type="project" value="InterPro"/>
</dbReference>
<dbReference type="PANTHER" id="PTHR24292">
    <property type="entry name" value="CYTOCHROME P450"/>
    <property type="match status" value="1"/>
</dbReference>
<proteinExistence type="inferred from homology"/>
<keyword evidence="9 14" id="KW-0560">Oxidoreductase</keyword>
<evidence type="ECO:0000313" key="16">
    <source>
        <dbReference type="Proteomes" id="UP001054945"/>
    </source>
</evidence>